<evidence type="ECO:0000256" key="9">
    <source>
        <dbReference type="ARBA" id="ARBA00023163"/>
    </source>
</evidence>
<evidence type="ECO:0000256" key="6">
    <source>
        <dbReference type="ARBA" id="ARBA00022491"/>
    </source>
</evidence>
<evidence type="ECO:0000256" key="12">
    <source>
        <dbReference type="SAM" id="MobiDB-lite"/>
    </source>
</evidence>
<evidence type="ECO:0000256" key="3">
    <source>
        <dbReference type="ARBA" id="ARBA00006120"/>
    </source>
</evidence>
<comment type="subcellular location">
    <subcellularLocation>
        <location evidence="2">Chromosome</location>
    </subcellularLocation>
    <subcellularLocation>
        <location evidence="1">Nucleus</location>
    </subcellularLocation>
</comment>
<accession>A0ABP1PVC2</accession>
<keyword evidence="6" id="KW-0678">Repressor</keyword>
<keyword evidence="15" id="KW-1185">Reference proteome</keyword>
<evidence type="ECO:0000256" key="11">
    <source>
        <dbReference type="PROSITE-ProRule" id="PRU00176"/>
    </source>
</evidence>
<evidence type="ECO:0000256" key="5">
    <source>
        <dbReference type="ARBA" id="ARBA00022454"/>
    </source>
</evidence>
<dbReference type="SUPFAM" id="SSF54928">
    <property type="entry name" value="RNA-binding domain, RBD"/>
    <property type="match status" value="1"/>
</dbReference>
<dbReference type="InterPro" id="IPR012677">
    <property type="entry name" value="Nucleotide-bd_a/b_plait_sf"/>
</dbReference>
<evidence type="ECO:0000256" key="2">
    <source>
        <dbReference type="ARBA" id="ARBA00004286"/>
    </source>
</evidence>
<feature type="compositionally biased region" description="Pro residues" evidence="12">
    <location>
        <begin position="153"/>
        <end position="179"/>
    </location>
</feature>
<protein>
    <recommendedName>
        <fullName evidence="4">Negative elongation factor E</fullName>
    </recommendedName>
</protein>
<feature type="region of interest" description="Disordered" evidence="12">
    <location>
        <begin position="112"/>
        <end position="194"/>
    </location>
</feature>
<keyword evidence="8" id="KW-0805">Transcription regulation</keyword>
<evidence type="ECO:0000256" key="4">
    <source>
        <dbReference type="ARBA" id="ARBA00014464"/>
    </source>
</evidence>
<dbReference type="Gene3D" id="3.30.70.330">
    <property type="match status" value="1"/>
</dbReference>
<evidence type="ECO:0000256" key="7">
    <source>
        <dbReference type="ARBA" id="ARBA00022884"/>
    </source>
</evidence>
<dbReference type="PROSITE" id="PS50102">
    <property type="entry name" value="RRM"/>
    <property type="match status" value="1"/>
</dbReference>
<dbReference type="PANTHER" id="PTHR17250:SF0">
    <property type="entry name" value="NEGATIVE ELONGATION FACTOR E"/>
    <property type="match status" value="1"/>
</dbReference>
<evidence type="ECO:0000313" key="14">
    <source>
        <dbReference type="EMBL" id="CAL8078962.1"/>
    </source>
</evidence>
<evidence type="ECO:0000256" key="1">
    <source>
        <dbReference type="ARBA" id="ARBA00004123"/>
    </source>
</evidence>
<comment type="caution">
    <text evidence="14">The sequence shown here is derived from an EMBL/GenBank/DDBJ whole genome shotgun (WGS) entry which is preliminary data.</text>
</comment>
<gene>
    <name evidence="14" type="ORF">ODALV1_LOCUS4239</name>
</gene>
<dbReference type="Proteomes" id="UP001642540">
    <property type="component" value="Unassembled WGS sequence"/>
</dbReference>
<keyword evidence="5" id="KW-0158">Chromosome</keyword>
<name>A0ABP1PVC2_9HEXA</name>
<keyword evidence="7 11" id="KW-0694">RNA-binding</keyword>
<organism evidence="14 15">
    <name type="scientific">Orchesella dallaii</name>
    <dbReference type="NCBI Taxonomy" id="48710"/>
    <lineage>
        <taxon>Eukaryota</taxon>
        <taxon>Metazoa</taxon>
        <taxon>Ecdysozoa</taxon>
        <taxon>Arthropoda</taxon>
        <taxon>Hexapoda</taxon>
        <taxon>Collembola</taxon>
        <taxon>Entomobryomorpha</taxon>
        <taxon>Entomobryoidea</taxon>
        <taxon>Orchesellidae</taxon>
        <taxon>Orchesellinae</taxon>
        <taxon>Orchesella</taxon>
    </lineage>
</organism>
<proteinExistence type="inferred from homology"/>
<keyword evidence="9" id="KW-0804">Transcription</keyword>
<keyword evidence="10" id="KW-0539">Nucleus</keyword>
<dbReference type="InterPro" id="IPR035979">
    <property type="entry name" value="RBD_domain_sf"/>
</dbReference>
<evidence type="ECO:0000256" key="8">
    <source>
        <dbReference type="ARBA" id="ARBA00023015"/>
    </source>
</evidence>
<dbReference type="SMART" id="SM00360">
    <property type="entry name" value="RRM"/>
    <property type="match status" value="1"/>
</dbReference>
<dbReference type="Pfam" id="PF00076">
    <property type="entry name" value="RRM_1"/>
    <property type="match status" value="1"/>
</dbReference>
<dbReference type="InterPro" id="IPR000504">
    <property type="entry name" value="RRM_dom"/>
</dbReference>
<dbReference type="PANTHER" id="PTHR17250">
    <property type="entry name" value="NEGATIVE ELONGATION FACTOR E"/>
    <property type="match status" value="1"/>
</dbReference>
<dbReference type="InterPro" id="IPR033102">
    <property type="entry name" value="NELFE"/>
</dbReference>
<feature type="domain" description="RRM" evidence="13">
    <location>
        <begin position="195"/>
        <end position="264"/>
    </location>
</feature>
<evidence type="ECO:0000259" key="13">
    <source>
        <dbReference type="PROSITE" id="PS50102"/>
    </source>
</evidence>
<dbReference type="EMBL" id="CAXLJM020000013">
    <property type="protein sequence ID" value="CAL8078962.1"/>
    <property type="molecule type" value="Genomic_DNA"/>
</dbReference>
<feature type="region of interest" description="Disordered" evidence="12">
    <location>
        <begin position="30"/>
        <end position="53"/>
    </location>
</feature>
<evidence type="ECO:0000313" key="15">
    <source>
        <dbReference type="Proteomes" id="UP001642540"/>
    </source>
</evidence>
<comment type="similarity">
    <text evidence="3">Belongs to the RRM NELF-E family.</text>
</comment>
<sequence length="310" mass="34488">MVYLHFPTTLTNEELLLKDKYVILRKKKKALQEMKAPKPEPEKVNPLKRPLDPKDAKELAKKLILSGKVSIPNKPTIEKTVFKRSRILERKLSSTGRTEGHGGMTPGYASSYHAEPHFEPFTPHGLDKEPATGGENKSKFMPPAPKYSLGAPAPEPPVPKAPPPKAFFTPTPPKEPFPEPARTTPKPQNRPKHGPTIYVGAQDLTEEILKSVFKEFGKIVNVKIHSTSVGFVTFETAEIADRAITEVNGSIHNEVQYDVQFARRQPSINQMINEASASASWTTLAANQSNKGGHDDRRQQIVYDEPDLSF</sequence>
<reference evidence="14 15" key="1">
    <citation type="submission" date="2024-08" db="EMBL/GenBank/DDBJ databases">
        <authorList>
            <person name="Cucini C."/>
            <person name="Frati F."/>
        </authorList>
    </citation>
    <scope>NUCLEOTIDE SEQUENCE [LARGE SCALE GENOMIC DNA]</scope>
</reference>
<evidence type="ECO:0000256" key="10">
    <source>
        <dbReference type="ARBA" id="ARBA00023242"/>
    </source>
</evidence>